<evidence type="ECO:0000313" key="2">
    <source>
        <dbReference type="Proteomes" id="UP000594800"/>
    </source>
</evidence>
<organism evidence="1 2">
    <name type="scientific">Pontivivens ytuae</name>
    <dbReference type="NCBI Taxonomy" id="2789856"/>
    <lineage>
        <taxon>Bacteria</taxon>
        <taxon>Pseudomonadati</taxon>
        <taxon>Pseudomonadota</taxon>
        <taxon>Alphaproteobacteria</taxon>
        <taxon>Rhodobacterales</taxon>
        <taxon>Paracoccaceae</taxon>
        <taxon>Pontivivens</taxon>
    </lineage>
</organism>
<proteinExistence type="predicted"/>
<dbReference type="Proteomes" id="UP000594800">
    <property type="component" value="Chromosome"/>
</dbReference>
<dbReference type="SUPFAM" id="SSF141452">
    <property type="entry name" value="Hcp1-like"/>
    <property type="match status" value="1"/>
</dbReference>
<dbReference type="AlphaFoldDB" id="A0A7S9LSD5"/>
<name>A0A7S9LSD5_9RHOB</name>
<dbReference type="PANTHER" id="PTHR36152">
    <property type="entry name" value="CYTOPLASMIC PROTEIN-RELATED"/>
    <property type="match status" value="1"/>
</dbReference>
<reference evidence="1 2" key="1">
    <citation type="submission" date="2020-11" db="EMBL/GenBank/DDBJ databases">
        <title>Description of Pontivivens ytuae sp. nov. isolated from deep sea sediment of Mariana Trench.</title>
        <authorList>
            <person name="Wang Z."/>
            <person name="Sun Q.-L."/>
            <person name="Xu X.-D."/>
            <person name="Tang Y.-Z."/>
            <person name="Zhang J."/>
        </authorList>
    </citation>
    <scope>NUCLEOTIDE SEQUENCE [LARGE SCALE GENOMIC DNA]</scope>
    <source>
        <strain evidence="1 2">MT2928</strain>
    </source>
</reference>
<dbReference type="Pfam" id="PF05638">
    <property type="entry name" value="T6SS_HCP"/>
    <property type="match status" value="1"/>
</dbReference>
<dbReference type="PANTHER" id="PTHR36152:SF1">
    <property type="entry name" value="UBIQUITIN-LIKE DOMAIN-CONTAINING PROTEIN"/>
    <property type="match status" value="1"/>
</dbReference>
<dbReference type="InterPro" id="IPR053165">
    <property type="entry name" value="HSI-I_assembly_Hcp1"/>
</dbReference>
<dbReference type="InterPro" id="IPR036624">
    <property type="entry name" value="Hcp1-lik_sf"/>
</dbReference>
<dbReference type="InterPro" id="IPR008514">
    <property type="entry name" value="T6SS_Hcp"/>
</dbReference>
<sequence length="181" mass="20126">MAFDAFLYFPGQSLVVGETLDDEMGSPSKKAFELRSFNFGAENKINIGSDSGGGGAGKAEFKEFTVSKRTDTASCGLFHTLCTGTHFDEAIIELRRSGGSTDRSGATFMKFHFKMVMVQDMTWSGQEGDDICEEEIIFQYGAIKVEYFKQDSKGKMSKAQQGQGEVKWSRVLNKNVYEVRK</sequence>
<accession>A0A7S9LSD5</accession>
<dbReference type="Gene3D" id="2.30.110.20">
    <property type="entry name" value="Hcp1-like"/>
    <property type="match status" value="1"/>
</dbReference>
<protein>
    <submittedName>
        <fullName evidence="1">Type VI secretion system tube protein Hcp</fullName>
    </submittedName>
</protein>
<dbReference type="KEGG" id="poz:I0K15_20320"/>
<gene>
    <name evidence="1" type="ORF">I0K15_20320</name>
</gene>
<evidence type="ECO:0000313" key="1">
    <source>
        <dbReference type="EMBL" id="QPH54085.1"/>
    </source>
</evidence>
<dbReference type="RefSeq" id="WP_196103294.1">
    <property type="nucleotide sequence ID" value="NZ_CP064942.1"/>
</dbReference>
<dbReference type="EMBL" id="CP064942">
    <property type="protein sequence ID" value="QPH54085.1"/>
    <property type="molecule type" value="Genomic_DNA"/>
</dbReference>
<keyword evidence="2" id="KW-1185">Reference proteome</keyword>